<dbReference type="InterPro" id="IPR034202">
    <property type="entry name" value="Subtilisin_Carlsberg-like"/>
</dbReference>
<reference evidence="10 11" key="1">
    <citation type="journal article" date="2010" name="Stand. Genomic Sci.">
        <title>Complete genome sequence of Acetohalobium arabaticum type strain (Z-7288).</title>
        <authorList>
            <person name="Sikorski J."/>
            <person name="Lapidus A."/>
            <person name="Chertkov O."/>
            <person name="Lucas S."/>
            <person name="Copeland A."/>
            <person name="Glavina Del Rio T."/>
            <person name="Nolan M."/>
            <person name="Tice H."/>
            <person name="Cheng J.F."/>
            <person name="Han C."/>
            <person name="Brambilla E."/>
            <person name="Pitluck S."/>
            <person name="Liolios K."/>
            <person name="Ivanova N."/>
            <person name="Mavromatis K."/>
            <person name="Mikhailova N."/>
            <person name="Pati A."/>
            <person name="Bruce D."/>
            <person name="Detter C."/>
            <person name="Tapia R."/>
            <person name="Goodwin L."/>
            <person name="Chen A."/>
            <person name="Palaniappan K."/>
            <person name="Land M."/>
            <person name="Hauser L."/>
            <person name="Chang Y.J."/>
            <person name="Jeffries C.D."/>
            <person name="Rohde M."/>
            <person name="Goker M."/>
            <person name="Spring S."/>
            <person name="Woyke T."/>
            <person name="Bristow J."/>
            <person name="Eisen J.A."/>
            <person name="Markowitz V."/>
            <person name="Hugenholtz P."/>
            <person name="Kyrpides N.C."/>
            <person name="Klenk H.P."/>
        </authorList>
    </citation>
    <scope>NUCLEOTIDE SEQUENCE [LARGE SCALE GENOMIC DNA]</scope>
    <source>
        <strain evidence="11">ATCC 49924 / DSM 5501 / Z-7288</strain>
    </source>
</reference>
<keyword evidence="5 6" id="KW-0720">Serine protease</keyword>
<feature type="compositionally biased region" description="Basic residues" evidence="8">
    <location>
        <begin position="44"/>
        <end position="53"/>
    </location>
</feature>
<evidence type="ECO:0000256" key="7">
    <source>
        <dbReference type="RuleBase" id="RU003355"/>
    </source>
</evidence>
<dbReference type="InterPro" id="IPR023828">
    <property type="entry name" value="Peptidase_S8_Ser-AS"/>
</dbReference>
<organism evidence="10 11">
    <name type="scientific">Acetohalobium arabaticum (strain ATCC 49924 / DSM 5501 / Z-7288)</name>
    <dbReference type="NCBI Taxonomy" id="574087"/>
    <lineage>
        <taxon>Bacteria</taxon>
        <taxon>Bacillati</taxon>
        <taxon>Bacillota</taxon>
        <taxon>Clostridia</taxon>
        <taxon>Halanaerobiales</taxon>
        <taxon>Halobacteroidaceae</taxon>
        <taxon>Acetohalobium</taxon>
    </lineage>
</organism>
<dbReference type="GO" id="GO:0046872">
    <property type="term" value="F:metal ion binding"/>
    <property type="evidence" value="ECO:0007669"/>
    <property type="project" value="UniProtKB-KW"/>
</dbReference>
<evidence type="ECO:0000256" key="8">
    <source>
        <dbReference type="SAM" id="MobiDB-lite"/>
    </source>
</evidence>
<dbReference type="InterPro" id="IPR000209">
    <property type="entry name" value="Peptidase_S8/S53_dom"/>
</dbReference>
<dbReference type="eggNOG" id="COG1404">
    <property type="taxonomic scope" value="Bacteria"/>
</dbReference>
<dbReference type="PROSITE" id="PS51892">
    <property type="entry name" value="SUBTILASE"/>
    <property type="match status" value="1"/>
</dbReference>
<dbReference type="RefSeq" id="WP_013278927.1">
    <property type="nucleotide sequence ID" value="NC_014378.1"/>
</dbReference>
<feature type="active site" description="Charge relay system" evidence="6">
    <location>
        <position position="341"/>
    </location>
</feature>
<dbReference type="EMBL" id="CP002105">
    <property type="protein sequence ID" value="ADL13482.1"/>
    <property type="molecule type" value="Genomic_DNA"/>
</dbReference>
<dbReference type="SUPFAM" id="SSF52743">
    <property type="entry name" value="Subtilisin-like"/>
    <property type="match status" value="1"/>
</dbReference>
<dbReference type="InterPro" id="IPR023827">
    <property type="entry name" value="Peptidase_S8_Asp-AS"/>
</dbReference>
<dbReference type="PROSITE" id="PS00137">
    <property type="entry name" value="SUBTILASE_HIS"/>
    <property type="match status" value="1"/>
</dbReference>
<keyword evidence="2 6" id="KW-0645">Protease</keyword>
<dbReference type="Pfam" id="PF00082">
    <property type="entry name" value="Peptidase_S8"/>
    <property type="match status" value="1"/>
</dbReference>
<dbReference type="GO" id="GO:0005615">
    <property type="term" value="C:extracellular space"/>
    <property type="evidence" value="ECO:0007669"/>
    <property type="project" value="TreeGrafter"/>
</dbReference>
<feature type="domain" description="Peptidase S8/S53" evidence="9">
    <location>
        <begin position="150"/>
        <end position="388"/>
    </location>
</feature>
<evidence type="ECO:0000256" key="1">
    <source>
        <dbReference type="ARBA" id="ARBA00011073"/>
    </source>
</evidence>
<sequence>MSLADPIETLITILILQQITGNNGFDFGSYSRRQKDSSRASNPSRRRNNSKKKNLSDYIIVHDHQLNENELQEKVELQREMGQLKKKLPLINGVACQLEDEDHLAEVESMPGVRRVDEDLTLEIKSSSGDFIPWGIEEINASDAWSELKAKVGIIDTGIDLNHFDLSPINSGYNPINSAQQPEDQNGHGTHVAGTIAARKNGRGIVGVAPAIKLYPVKAFDKDGSAKMSSLIEALQWSIDNDLQVLNMSFGVDKGNDTLQEAIVKTYEAGITMVAAAGNDGATTVDFPARYPEVIAVGAVNEDKKLADFSNYGSNLDVLAPGVDVQSTWKNGQFNKLDGTSMAAPHVTGITALILGKFDNLTPAKIKEAIKEGAVLLDSIDSAKQGSGLVNAAETIEILKKQN</sequence>
<dbReference type="PROSITE" id="PS00138">
    <property type="entry name" value="SUBTILASE_SER"/>
    <property type="match status" value="1"/>
</dbReference>
<proteinExistence type="inferred from homology"/>
<dbReference type="PRINTS" id="PR00723">
    <property type="entry name" value="SUBTILISIN"/>
</dbReference>
<evidence type="ECO:0000313" key="10">
    <source>
        <dbReference type="EMBL" id="ADL13482.1"/>
    </source>
</evidence>
<dbReference type="AlphaFoldDB" id="D9QSL9"/>
<dbReference type="Proteomes" id="UP000001661">
    <property type="component" value="Chromosome"/>
</dbReference>
<evidence type="ECO:0000259" key="9">
    <source>
        <dbReference type="Pfam" id="PF00082"/>
    </source>
</evidence>
<evidence type="ECO:0000256" key="6">
    <source>
        <dbReference type="PROSITE-ProRule" id="PRU01240"/>
    </source>
</evidence>
<dbReference type="InterPro" id="IPR050131">
    <property type="entry name" value="Peptidase_S8_subtilisin-like"/>
</dbReference>
<feature type="active site" description="Charge relay system" evidence="6">
    <location>
        <position position="156"/>
    </location>
</feature>
<protein>
    <submittedName>
        <fullName evidence="10">Peptidase S8 and S53 subtilisin kexin sedolisin</fullName>
    </submittedName>
</protein>
<dbReference type="OrthoDB" id="9798386at2"/>
<feature type="active site" description="Charge relay system" evidence="6">
    <location>
        <position position="188"/>
    </location>
</feature>
<dbReference type="PANTHER" id="PTHR43806">
    <property type="entry name" value="PEPTIDASE S8"/>
    <property type="match status" value="1"/>
</dbReference>
<evidence type="ECO:0000256" key="5">
    <source>
        <dbReference type="ARBA" id="ARBA00022825"/>
    </source>
</evidence>
<feature type="region of interest" description="Disordered" evidence="8">
    <location>
        <begin position="27"/>
        <end position="53"/>
    </location>
</feature>
<name>D9QSL9_ACEAZ</name>
<keyword evidence="4 6" id="KW-0378">Hydrolase</keyword>
<dbReference type="KEGG" id="aar:Acear_1985"/>
<evidence type="ECO:0000256" key="3">
    <source>
        <dbReference type="ARBA" id="ARBA00022723"/>
    </source>
</evidence>
<dbReference type="PANTHER" id="PTHR43806:SF11">
    <property type="entry name" value="CEREVISIN-RELATED"/>
    <property type="match status" value="1"/>
</dbReference>
<evidence type="ECO:0000256" key="4">
    <source>
        <dbReference type="ARBA" id="ARBA00022801"/>
    </source>
</evidence>
<dbReference type="InterPro" id="IPR036852">
    <property type="entry name" value="Peptidase_S8/S53_dom_sf"/>
</dbReference>
<dbReference type="PROSITE" id="PS00136">
    <property type="entry name" value="SUBTILASE_ASP"/>
    <property type="match status" value="1"/>
</dbReference>
<keyword evidence="11" id="KW-1185">Reference proteome</keyword>
<dbReference type="GO" id="GO:0006508">
    <property type="term" value="P:proteolysis"/>
    <property type="evidence" value="ECO:0007669"/>
    <property type="project" value="UniProtKB-KW"/>
</dbReference>
<evidence type="ECO:0000256" key="2">
    <source>
        <dbReference type="ARBA" id="ARBA00022670"/>
    </source>
</evidence>
<dbReference type="HOGENOM" id="CLU_011263_15_0_9"/>
<dbReference type="CDD" id="cd07477">
    <property type="entry name" value="Peptidases_S8_Subtilisin_subset"/>
    <property type="match status" value="1"/>
</dbReference>
<dbReference type="GO" id="GO:0004252">
    <property type="term" value="F:serine-type endopeptidase activity"/>
    <property type="evidence" value="ECO:0007669"/>
    <property type="project" value="UniProtKB-UniRule"/>
</dbReference>
<evidence type="ECO:0000313" key="11">
    <source>
        <dbReference type="Proteomes" id="UP000001661"/>
    </source>
</evidence>
<accession>D9QSL9</accession>
<gene>
    <name evidence="10" type="ordered locus">Acear_1985</name>
</gene>
<comment type="similarity">
    <text evidence="1 6 7">Belongs to the peptidase S8 family.</text>
</comment>
<dbReference type="Gene3D" id="3.40.50.200">
    <property type="entry name" value="Peptidase S8/S53 domain"/>
    <property type="match status" value="1"/>
</dbReference>
<dbReference type="InterPro" id="IPR022398">
    <property type="entry name" value="Peptidase_S8_His-AS"/>
</dbReference>
<dbReference type="InterPro" id="IPR015500">
    <property type="entry name" value="Peptidase_S8_subtilisin-rel"/>
</dbReference>
<keyword evidence="3" id="KW-0479">Metal-binding</keyword>